<organism evidence="1 2">
    <name type="scientific">Cinchona calisaya</name>
    <dbReference type="NCBI Taxonomy" id="153742"/>
    <lineage>
        <taxon>Eukaryota</taxon>
        <taxon>Viridiplantae</taxon>
        <taxon>Streptophyta</taxon>
        <taxon>Embryophyta</taxon>
        <taxon>Tracheophyta</taxon>
        <taxon>Spermatophyta</taxon>
        <taxon>Magnoliopsida</taxon>
        <taxon>eudicotyledons</taxon>
        <taxon>Gunneridae</taxon>
        <taxon>Pentapetalae</taxon>
        <taxon>asterids</taxon>
        <taxon>lamiids</taxon>
        <taxon>Gentianales</taxon>
        <taxon>Rubiaceae</taxon>
        <taxon>Cinchonoideae</taxon>
        <taxon>Cinchoneae</taxon>
        <taxon>Cinchona</taxon>
    </lineage>
</organism>
<name>A0ABD2YAM3_9GENT</name>
<evidence type="ECO:0000313" key="2">
    <source>
        <dbReference type="Proteomes" id="UP001630127"/>
    </source>
</evidence>
<keyword evidence="2" id="KW-1185">Reference proteome</keyword>
<reference evidence="1 2" key="1">
    <citation type="submission" date="2024-11" db="EMBL/GenBank/DDBJ databases">
        <title>A near-complete genome assembly of Cinchona calisaya.</title>
        <authorList>
            <person name="Lian D.C."/>
            <person name="Zhao X.W."/>
            <person name="Wei L."/>
        </authorList>
    </citation>
    <scope>NUCLEOTIDE SEQUENCE [LARGE SCALE GENOMIC DNA]</scope>
    <source>
        <tissue evidence="1">Nenye</tissue>
    </source>
</reference>
<gene>
    <name evidence="1" type="ORF">ACH5RR_037102</name>
</gene>
<protein>
    <submittedName>
        <fullName evidence="1">Uncharacterized protein</fullName>
    </submittedName>
</protein>
<accession>A0ABD2YAM3</accession>
<sequence>MHSLSEKLKRLKSCLRSWNRDAFGNLFDNICRAESKVEKQEIKSQSDQSEGQIQNLQQAQMELLWHLKNEEVFLQQKSRIRWLKEGYLNTYFFHAFL</sequence>
<dbReference type="Proteomes" id="UP001630127">
    <property type="component" value="Unassembled WGS sequence"/>
</dbReference>
<comment type="caution">
    <text evidence="1">The sequence shown here is derived from an EMBL/GenBank/DDBJ whole genome shotgun (WGS) entry which is preliminary data.</text>
</comment>
<dbReference type="EMBL" id="JBJUIK010000015">
    <property type="protein sequence ID" value="KAL3502653.1"/>
    <property type="molecule type" value="Genomic_DNA"/>
</dbReference>
<dbReference type="AlphaFoldDB" id="A0ABD2YAM3"/>
<evidence type="ECO:0000313" key="1">
    <source>
        <dbReference type="EMBL" id="KAL3502653.1"/>
    </source>
</evidence>
<proteinExistence type="predicted"/>